<reference evidence="2 3" key="1">
    <citation type="submission" date="2015-11" db="EMBL/GenBank/DDBJ databases">
        <title>Genome sequences of Lysobacter enzymogenes strain C3 and Lysobacter antibioticus ATCC 29479.</title>
        <authorList>
            <person name="Kobayashi D.Y."/>
        </authorList>
    </citation>
    <scope>NUCLEOTIDE SEQUENCE [LARGE SCALE GENOMIC DNA]</scope>
    <source>
        <strain evidence="2 3">C3</strain>
    </source>
</reference>
<dbReference type="AlphaFoldDB" id="A0A0S2DD13"/>
<gene>
    <name evidence="2" type="ORF">GLE_1042</name>
</gene>
<evidence type="ECO:0000256" key="1">
    <source>
        <dbReference type="SAM" id="MobiDB-lite"/>
    </source>
</evidence>
<feature type="region of interest" description="Disordered" evidence="1">
    <location>
        <begin position="1"/>
        <end position="74"/>
    </location>
</feature>
<organism evidence="2 3">
    <name type="scientific">Lysobacter enzymogenes</name>
    <dbReference type="NCBI Taxonomy" id="69"/>
    <lineage>
        <taxon>Bacteria</taxon>
        <taxon>Pseudomonadati</taxon>
        <taxon>Pseudomonadota</taxon>
        <taxon>Gammaproteobacteria</taxon>
        <taxon>Lysobacterales</taxon>
        <taxon>Lysobacteraceae</taxon>
        <taxon>Lysobacter</taxon>
    </lineage>
</organism>
<dbReference type="STRING" id="69.GLE_1042"/>
<proteinExistence type="predicted"/>
<evidence type="ECO:0000313" key="2">
    <source>
        <dbReference type="EMBL" id="ALN56400.1"/>
    </source>
</evidence>
<dbReference type="KEGG" id="lez:GLE_1042"/>
<dbReference type="PATRIC" id="fig|69.6.peg.1030"/>
<sequence length="74" mass="7901">MPRSLSRRGDSHMAVWGQSGDSPVRPGSAARKARNGDASSPWKPAILAAGPGWQQRPAPASAERPTRPRPFSRA</sequence>
<dbReference type="Proteomes" id="UP000061569">
    <property type="component" value="Chromosome"/>
</dbReference>
<evidence type="ECO:0000313" key="3">
    <source>
        <dbReference type="Proteomes" id="UP000061569"/>
    </source>
</evidence>
<protein>
    <submittedName>
        <fullName evidence="2">Uncharacterized protein</fullName>
    </submittedName>
</protein>
<accession>A0A0S2DD13</accession>
<name>A0A0S2DD13_LYSEN</name>
<dbReference type="EMBL" id="CP013140">
    <property type="protein sequence ID" value="ALN56400.1"/>
    <property type="molecule type" value="Genomic_DNA"/>
</dbReference>